<protein>
    <submittedName>
        <fullName evidence="1">Uncharacterized protein</fullName>
    </submittedName>
</protein>
<dbReference type="Proteomes" id="UP001389717">
    <property type="component" value="Unassembled WGS sequence"/>
</dbReference>
<evidence type="ECO:0000313" key="1">
    <source>
        <dbReference type="EMBL" id="MEL3974072.1"/>
    </source>
</evidence>
<evidence type="ECO:0000313" key="2">
    <source>
        <dbReference type="Proteomes" id="UP001389717"/>
    </source>
</evidence>
<comment type="caution">
    <text evidence="1">The sequence shown here is derived from an EMBL/GenBank/DDBJ whole genome shotgun (WGS) entry which is preliminary data.</text>
</comment>
<name>A0ABU9KDH0_9BACI</name>
<dbReference type="EMBL" id="JBBYAF010000042">
    <property type="protein sequence ID" value="MEL3974072.1"/>
    <property type="molecule type" value="Genomic_DNA"/>
</dbReference>
<gene>
    <name evidence="1" type="ORF">AAEO50_17450</name>
</gene>
<reference evidence="1 2" key="1">
    <citation type="submission" date="2024-04" db="EMBL/GenBank/DDBJ databases">
        <title>Bacillus oryzaecorticis sp. nov., a moderately halophilic bacterium isolated from rice husks.</title>
        <authorList>
            <person name="Zhu H.-S."/>
        </authorList>
    </citation>
    <scope>NUCLEOTIDE SEQUENCE [LARGE SCALE GENOMIC DNA]</scope>
    <source>
        <strain evidence="1 2">ZC255</strain>
    </source>
</reference>
<proteinExistence type="predicted"/>
<organism evidence="1 2">
    <name type="scientific">Rossellomorea oryzaecorticis</name>
    <dbReference type="NCBI Taxonomy" id="1396505"/>
    <lineage>
        <taxon>Bacteria</taxon>
        <taxon>Bacillati</taxon>
        <taxon>Bacillota</taxon>
        <taxon>Bacilli</taxon>
        <taxon>Bacillales</taxon>
        <taxon>Bacillaceae</taxon>
        <taxon>Rossellomorea</taxon>
    </lineage>
</organism>
<keyword evidence="2" id="KW-1185">Reference proteome</keyword>
<sequence>MLLMIVLMAGVSSTSLFLSKYHYLTNMGKVYERNASIAHSVLLGIENSTVGKVEHTGVYGMTETITAQLNEQEMILDITFQSSDKVFQPVSVVYNKETKHIIDWK</sequence>
<accession>A0ABU9KDH0</accession>